<feature type="transmembrane region" description="Helical" evidence="1">
    <location>
        <begin position="73"/>
        <end position="93"/>
    </location>
</feature>
<name>A0A2H3KMY9_9CHLR</name>
<feature type="transmembrane region" description="Helical" evidence="1">
    <location>
        <begin position="113"/>
        <end position="137"/>
    </location>
</feature>
<organism evidence="2 3">
    <name type="scientific">Candidatus Chloroploca asiatica</name>
    <dbReference type="NCBI Taxonomy" id="1506545"/>
    <lineage>
        <taxon>Bacteria</taxon>
        <taxon>Bacillati</taxon>
        <taxon>Chloroflexota</taxon>
        <taxon>Chloroflexia</taxon>
        <taxon>Chloroflexales</taxon>
        <taxon>Chloroflexineae</taxon>
        <taxon>Oscillochloridaceae</taxon>
        <taxon>Candidatus Chloroploca</taxon>
    </lineage>
</organism>
<reference evidence="2 3" key="1">
    <citation type="submission" date="2016-05" db="EMBL/GenBank/DDBJ databases">
        <authorList>
            <person name="Lavstsen T."/>
            <person name="Jespersen J.S."/>
        </authorList>
    </citation>
    <scope>NUCLEOTIDE SEQUENCE [LARGE SCALE GENOMIC DNA]</scope>
    <source>
        <strain evidence="2 3">B7-9</strain>
    </source>
</reference>
<keyword evidence="1" id="KW-1133">Transmembrane helix</keyword>
<feature type="transmembrane region" description="Helical" evidence="1">
    <location>
        <begin position="12"/>
        <end position="31"/>
    </location>
</feature>
<evidence type="ECO:0000313" key="2">
    <source>
        <dbReference type="EMBL" id="PDV98734.1"/>
    </source>
</evidence>
<gene>
    <name evidence="2" type="ORF">A9Q02_02005</name>
</gene>
<dbReference type="EMBL" id="LYXE01000090">
    <property type="protein sequence ID" value="PDV98734.1"/>
    <property type="molecule type" value="Genomic_DNA"/>
</dbReference>
<sequence>MTIRNAERLILFYWLISGVLGVIFLWDWLTAWNVPVTFSHPWFVLYLIFSFGLTQVLYLLVARHDGRPLHWGATAIFAIGNGVAETLAFALIYRLGEVIGTWLIGLVAPSFAALGGLMVGIIFFTIYGGLIHGLFWLRILPPHLDDSPRSQAIRKNRPIAEIVLVLGWSLCLWWTRDIWTVIFFHILVDIGLMVLVRPPIFGARPSPVPAS</sequence>
<accession>A0A2H3KMY9</accession>
<protein>
    <recommendedName>
        <fullName evidence="4">Abortive infection protein</fullName>
    </recommendedName>
</protein>
<proteinExistence type="predicted"/>
<evidence type="ECO:0008006" key="4">
    <source>
        <dbReference type="Google" id="ProtNLM"/>
    </source>
</evidence>
<dbReference type="OrthoDB" id="151095at2"/>
<evidence type="ECO:0000256" key="1">
    <source>
        <dbReference type="SAM" id="Phobius"/>
    </source>
</evidence>
<keyword evidence="1" id="KW-0812">Transmembrane</keyword>
<evidence type="ECO:0000313" key="3">
    <source>
        <dbReference type="Proteomes" id="UP000220922"/>
    </source>
</evidence>
<feature type="transmembrane region" description="Helical" evidence="1">
    <location>
        <begin position="181"/>
        <end position="200"/>
    </location>
</feature>
<keyword evidence="3" id="KW-1185">Reference proteome</keyword>
<dbReference type="Proteomes" id="UP000220922">
    <property type="component" value="Unassembled WGS sequence"/>
</dbReference>
<feature type="transmembrane region" description="Helical" evidence="1">
    <location>
        <begin position="43"/>
        <end position="61"/>
    </location>
</feature>
<keyword evidence="1" id="KW-0472">Membrane</keyword>
<dbReference type="AlphaFoldDB" id="A0A2H3KMY9"/>
<comment type="caution">
    <text evidence="2">The sequence shown here is derived from an EMBL/GenBank/DDBJ whole genome shotgun (WGS) entry which is preliminary data.</text>
</comment>